<accession>A0A4R2L5W6</accession>
<feature type="domain" description="DUF1468" evidence="2">
    <location>
        <begin position="15"/>
        <end position="159"/>
    </location>
</feature>
<reference evidence="3 4" key="1">
    <citation type="submission" date="2019-03" db="EMBL/GenBank/DDBJ databases">
        <title>Genomic Encyclopedia of Type Strains, Phase IV (KMG-IV): sequencing the most valuable type-strain genomes for metagenomic binning, comparative biology and taxonomic classification.</title>
        <authorList>
            <person name="Goeker M."/>
        </authorList>
    </citation>
    <scope>NUCLEOTIDE SEQUENCE [LARGE SCALE GENOMIC DNA]</scope>
    <source>
        <strain evidence="3 4">DSM 102940</strain>
    </source>
</reference>
<sequence length="166" mass="18694">MEKVKKKLDFNGLTGIITLMIALIYGLSAYMLPKAAIGNPNAPRIYPLILASVLVMLGIILIIKSDIKQSIASFESLKKEASDNDRLNWKMIMQTSVLCVLYAAVFDHLGYVISTFVFLQIILVIINGKEKWKINTIVSLFFSIGIYIIFSKLLGIYLPQIPYLYI</sequence>
<proteinExistence type="predicted"/>
<keyword evidence="4" id="KW-1185">Reference proteome</keyword>
<dbReference type="Proteomes" id="UP000294919">
    <property type="component" value="Unassembled WGS sequence"/>
</dbReference>
<dbReference type="AlphaFoldDB" id="A0A4R2L5W6"/>
<dbReference type="Pfam" id="PF07331">
    <property type="entry name" value="TctB"/>
    <property type="match status" value="1"/>
</dbReference>
<keyword evidence="1" id="KW-0472">Membrane</keyword>
<comment type="caution">
    <text evidence="3">The sequence shown here is derived from an EMBL/GenBank/DDBJ whole genome shotgun (WGS) entry which is preliminary data.</text>
</comment>
<keyword evidence="1" id="KW-0812">Transmembrane</keyword>
<protein>
    <submittedName>
        <fullName evidence="3">Putative tricarboxylic transport membrane protein</fullName>
    </submittedName>
</protein>
<evidence type="ECO:0000313" key="3">
    <source>
        <dbReference type="EMBL" id="TCO79326.1"/>
    </source>
</evidence>
<evidence type="ECO:0000259" key="2">
    <source>
        <dbReference type="Pfam" id="PF07331"/>
    </source>
</evidence>
<evidence type="ECO:0000256" key="1">
    <source>
        <dbReference type="SAM" id="Phobius"/>
    </source>
</evidence>
<dbReference type="InterPro" id="IPR009936">
    <property type="entry name" value="DUF1468"/>
</dbReference>
<keyword evidence="1" id="KW-1133">Transmembrane helix</keyword>
<gene>
    <name evidence="3" type="ORF">EV214_10244</name>
</gene>
<evidence type="ECO:0000313" key="4">
    <source>
        <dbReference type="Proteomes" id="UP000294919"/>
    </source>
</evidence>
<feature type="transmembrane region" description="Helical" evidence="1">
    <location>
        <begin position="111"/>
        <end position="128"/>
    </location>
</feature>
<feature type="transmembrane region" description="Helical" evidence="1">
    <location>
        <begin position="140"/>
        <end position="158"/>
    </location>
</feature>
<organism evidence="3 4">
    <name type="scientific">Marinisporobacter balticus</name>
    <dbReference type="NCBI Taxonomy" id="2018667"/>
    <lineage>
        <taxon>Bacteria</taxon>
        <taxon>Bacillati</taxon>
        <taxon>Bacillota</taxon>
        <taxon>Clostridia</taxon>
        <taxon>Peptostreptococcales</taxon>
        <taxon>Thermotaleaceae</taxon>
        <taxon>Marinisporobacter</taxon>
    </lineage>
</organism>
<dbReference type="EMBL" id="SLWV01000002">
    <property type="protein sequence ID" value="TCO79326.1"/>
    <property type="molecule type" value="Genomic_DNA"/>
</dbReference>
<feature type="transmembrane region" description="Helical" evidence="1">
    <location>
        <begin position="12"/>
        <end position="33"/>
    </location>
</feature>
<dbReference type="OrthoDB" id="5870591at2"/>
<dbReference type="RefSeq" id="WP_132242124.1">
    <property type="nucleotide sequence ID" value="NZ_SLWV01000002.1"/>
</dbReference>
<name>A0A4R2L5W6_9FIRM</name>
<feature type="transmembrane region" description="Helical" evidence="1">
    <location>
        <begin position="45"/>
        <end position="63"/>
    </location>
</feature>